<keyword evidence="4" id="KW-0614">Plasmid</keyword>
<feature type="domain" description="ParB-like N-terminal" evidence="3">
    <location>
        <begin position="26"/>
        <end position="117"/>
    </location>
</feature>
<protein>
    <submittedName>
        <fullName evidence="4">ParB-like partition protein</fullName>
    </submittedName>
</protein>
<evidence type="ECO:0000256" key="2">
    <source>
        <dbReference type="SAM" id="Coils"/>
    </source>
</evidence>
<dbReference type="PANTHER" id="PTHR33375:SF1">
    <property type="entry name" value="CHROMOSOME-PARTITIONING PROTEIN PARB-RELATED"/>
    <property type="match status" value="1"/>
</dbReference>
<keyword evidence="2" id="KW-0175">Coiled coil</keyword>
<dbReference type="NCBIfam" id="TIGR00180">
    <property type="entry name" value="parB_part"/>
    <property type="match status" value="1"/>
</dbReference>
<dbReference type="SUPFAM" id="SSF110849">
    <property type="entry name" value="ParB/Sulfiredoxin"/>
    <property type="match status" value="1"/>
</dbReference>
<keyword evidence="5" id="KW-1185">Reference proteome</keyword>
<evidence type="ECO:0000313" key="5">
    <source>
        <dbReference type="Proteomes" id="UP000007039"/>
    </source>
</evidence>
<dbReference type="SMART" id="SM00470">
    <property type="entry name" value="ParB"/>
    <property type="match status" value="1"/>
</dbReference>
<dbReference type="eggNOG" id="COG1475">
    <property type="taxonomic scope" value="Bacteria"/>
</dbReference>
<dbReference type="InterPro" id="IPR004437">
    <property type="entry name" value="ParB/RepB/Spo0J"/>
</dbReference>
<dbReference type="InterPro" id="IPR003115">
    <property type="entry name" value="ParB_N"/>
</dbReference>
<reference key="1">
    <citation type="submission" date="2010-11" db="EMBL/GenBank/DDBJ databases">
        <title>The complete genome of plasmid of Calditerrivibrio nitroreducens DSM 19672.</title>
        <authorList>
            <consortium name="US DOE Joint Genome Institute (JGI-PGF)"/>
            <person name="Lucas S."/>
            <person name="Copeland A."/>
            <person name="Lapidus A."/>
            <person name="Bruce D."/>
            <person name="Goodwin L."/>
            <person name="Pitluck S."/>
            <person name="Kyrpides N."/>
            <person name="Mavromatis K."/>
            <person name="Ivanova N."/>
            <person name="Mikhailova N."/>
            <person name="Zeytun A."/>
            <person name="Brettin T."/>
            <person name="Detter J.C."/>
            <person name="Tapia R."/>
            <person name="Han C."/>
            <person name="Land M."/>
            <person name="Hauser L."/>
            <person name="Markowitz V."/>
            <person name="Cheng J.-F."/>
            <person name="Hugenholtz P."/>
            <person name="Woyke T."/>
            <person name="Wu D."/>
            <person name="Spring S."/>
            <person name="Schroeder M."/>
            <person name="Brambilla E."/>
            <person name="Klenk H.-P."/>
            <person name="Eisen J.A."/>
        </authorList>
    </citation>
    <scope>NUCLEOTIDE SEQUENCE</scope>
    <source>
        <strain>DSM 19672</strain>
    </source>
</reference>
<name>E4TKA9_CALNY</name>
<dbReference type="InterPro" id="IPR050336">
    <property type="entry name" value="Chromosome_partition/occlusion"/>
</dbReference>
<accession>E4TKA9</accession>
<dbReference type="KEGG" id="cni:Calni_2091"/>
<dbReference type="AlphaFoldDB" id="E4TKA9"/>
<dbReference type="Gene3D" id="3.90.1530.10">
    <property type="entry name" value="Conserved hypothetical protein from pyrococcus furiosus pfu- 392566-001, ParB domain"/>
    <property type="match status" value="1"/>
</dbReference>
<dbReference type="GO" id="GO:0005694">
    <property type="term" value="C:chromosome"/>
    <property type="evidence" value="ECO:0007669"/>
    <property type="project" value="TreeGrafter"/>
</dbReference>
<organism evidence="4 5">
    <name type="scientific">Calditerrivibrio nitroreducens (strain DSM 19672 / NBRC 101217 / Yu37-1)</name>
    <dbReference type="NCBI Taxonomy" id="768670"/>
    <lineage>
        <taxon>Bacteria</taxon>
        <taxon>Pseudomonadati</taxon>
        <taxon>Deferribacterota</taxon>
        <taxon>Deferribacteres</taxon>
        <taxon>Deferribacterales</taxon>
        <taxon>Calditerrivibrionaceae</taxon>
    </lineage>
</organism>
<dbReference type="HOGENOM" id="CLU_859653_0_0_0"/>
<gene>
    <name evidence="4" type="ordered locus">Calni_2091</name>
</gene>
<dbReference type="InterPro" id="IPR036086">
    <property type="entry name" value="ParB/Sulfiredoxin_sf"/>
</dbReference>
<dbReference type="RefSeq" id="WP_013447282.1">
    <property type="nucleotide sequence ID" value="NC_014749.1"/>
</dbReference>
<dbReference type="Proteomes" id="UP000007039">
    <property type="component" value="Plasmid pCALNI01"/>
</dbReference>
<comment type="similarity">
    <text evidence="1">Belongs to the ParB family.</text>
</comment>
<dbReference type="Pfam" id="PF02195">
    <property type="entry name" value="ParB_N"/>
    <property type="match status" value="1"/>
</dbReference>
<geneLocation type="plasmid" evidence="4 5">
    <name>pCALNI01</name>
</geneLocation>
<proteinExistence type="inferred from homology"/>
<reference evidence="4 5" key="2">
    <citation type="journal article" date="2011" name="Stand. Genomic Sci.">
        <title>Complete genome sequence of Calditerrivibrio nitroreducens type strain (Yu37-1).</title>
        <authorList>
            <person name="Pitluck S."/>
            <person name="Sikorski J."/>
            <person name="Zeytun A."/>
            <person name="Lapidus A."/>
            <person name="Nolan M."/>
            <person name="Lucas S."/>
            <person name="Hammon N."/>
            <person name="Deshpande S."/>
            <person name="Cheng J.F."/>
            <person name="Tapia R."/>
            <person name="Han C."/>
            <person name="Goodwin L."/>
            <person name="Liolios K."/>
            <person name="Pagani I."/>
            <person name="Ivanova N."/>
            <person name="Mavromatis K."/>
            <person name="Pati A."/>
            <person name="Chen A."/>
            <person name="Palaniappan K."/>
            <person name="Hauser L."/>
            <person name="Chang Y.J."/>
            <person name="Jeffries C.D."/>
            <person name="Detter J.C."/>
            <person name="Brambilla E."/>
            <person name="Djao O.D."/>
            <person name="Rohde M."/>
            <person name="Spring S."/>
            <person name="Goker M."/>
            <person name="Woyke T."/>
            <person name="Bristow J."/>
            <person name="Eisen J.A."/>
            <person name="Markowitz V."/>
            <person name="Hugenholtz P."/>
            <person name="Kyrpides N.C."/>
            <person name="Klenk H.P."/>
            <person name="Land M."/>
        </authorList>
    </citation>
    <scope>NUCLEOTIDE SEQUENCE [LARGE SCALE GENOMIC DNA]</scope>
    <source>
        <strain evidence="5">DSM 19672 / NBRC 101217 / Yu37-1</strain>
        <plasmid evidence="5">Plasmid pCALNI01</plasmid>
    </source>
</reference>
<sequence>MKKDNMFNKSRATNILSGDLYQTNMVKVPIDKIVADEQIRKKFDEKGIEELAESIKKYGLINPILVELDDKTQMFKIIAGERRYLACKKLGINKITVHVLGSRSENEKKIMQFEENVRREDLTLYEKSTAIFELMQDFLAEKVGIDKSIDNILSELIKINDGKSSLNLKVATIKEDIEKYFGMSLMSIIYLLYPLSFNIDHIKYMHEANIPITIFLLFISVKNDKEFIEECLDKYLEGKINAEKIKRLVSGKKDTNQKTEVKKRIRILQNIKTAVNNFEKLKRTLEDENIIIREKDKVRNEIERLKRYINEIELKLKEDDNVV</sequence>
<dbReference type="PANTHER" id="PTHR33375">
    <property type="entry name" value="CHROMOSOME-PARTITIONING PROTEIN PARB-RELATED"/>
    <property type="match status" value="1"/>
</dbReference>
<evidence type="ECO:0000256" key="1">
    <source>
        <dbReference type="ARBA" id="ARBA00006295"/>
    </source>
</evidence>
<evidence type="ECO:0000313" key="4">
    <source>
        <dbReference type="EMBL" id="ADR19981.1"/>
    </source>
</evidence>
<dbReference type="GO" id="GO:0003677">
    <property type="term" value="F:DNA binding"/>
    <property type="evidence" value="ECO:0007669"/>
    <property type="project" value="InterPro"/>
</dbReference>
<dbReference type="GO" id="GO:0007059">
    <property type="term" value="P:chromosome segregation"/>
    <property type="evidence" value="ECO:0007669"/>
    <property type="project" value="TreeGrafter"/>
</dbReference>
<dbReference type="EMBL" id="CP002348">
    <property type="protein sequence ID" value="ADR19981.1"/>
    <property type="molecule type" value="Genomic_DNA"/>
</dbReference>
<evidence type="ECO:0000259" key="3">
    <source>
        <dbReference type="SMART" id="SM00470"/>
    </source>
</evidence>
<feature type="coiled-coil region" evidence="2">
    <location>
        <begin position="268"/>
        <end position="318"/>
    </location>
</feature>